<evidence type="ECO:0000256" key="2">
    <source>
        <dbReference type="ARBA" id="ARBA00022729"/>
    </source>
</evidence>
<gene>
    <name evidence="9" type="ORF">PSRA_1357</name>
</gene>
<feature type="region of interest" description="Disordered" evidence="4">
    <location>
        <begin position="115"/>
        <end position="174"/>
    </location>
</feature>
<evidence type="ECO:0000256" key="1">
    <source>
        <dbReference type="ARBA" id="ARBA00010088"/>
    </source>
</evidence>
<feature type="signal peptide" evidence="5">
    <location>
        <begin position="1"/>
        <end position="27"/>
    </location>
</feature>
<evidence type="ECO:0000313" key="9">
    <source>
        <dbReference type="EMBL" id="OZG50790.1"/>
    </source>
</evidence>
<dbReference type="SUPFAM" id="SSF53474">
    <property type="entry name" value="alpha/beta-Hydrolases"/>
    <property type="match status" value="1"/>
</dbReference>
<protein>
    <submittedName>
        <fullName evidence="9">Hydrolase</fullName>
    </submittedName>
</protein>
<evidence type="ECO:0000256" key="4">
    <source>
        <dbReference type="SAM" id="MobiDB-lite"/>
    </source>
</evidence>
<dbReference type="InterPro" id="IPR043708">
    <property type="entry name" value="DUF5648"/>
</dbReference>
<dbReference type="GO" id="GO:0016787">
    <property type="term" value="F:hydrolase activity"/>
    <property type="evidence" value="ECO:0007669"/>
    <property type="project" value="UniProtKB-KW"/>
</dbReference>
<dbReference type="Pfam" id="PF18885">
    <property type="entry name" value="DUF5648"/>
    <property type="match status" value="1"/>
</dbReference>
<proteinExistence type="inferred from homology"/>
<feature type="domain" description="DUF5648" evidence="8">
    <location>
        <begin position="1041"/>
        <end position="1170"/>
    </location>
</feature>
<feature type="region of interest" description="Disordered" evidence="4">
    <location>
        <begin position="872"/>
        <end position="894"/>
    </location>
</feature>
<accession>A0A261EV92</accession>
<evidence type="ECO:0000259" key="6">
    <source>
        <dbReference type="Pfam" id="PF00561"/>
    </source>
</evidence>
<evidence type="ECO:0000259" key="8">
    <source>
        <dbReference type="Pfam" id="PF18885"/>
    </source>
</evidence>
<dbReference type="Pfam" id="PF00561">
    <property type="entry name" value="Abhydrolase_1"/>
    <property type="match status" value="1"/>
</dbReference>
<comment type="similarity">
    <text evidence="1">Belongs to the peptidase S33 family.</text>
</comment>
<feature type="domain" description="AB hydrolase-1" evidence="6">
    <location>
        <begin position="289"/>
        <end position="463"/>
    </location>
</feature>
<feature type="domain" description="Peptidase S33 tripeptidyl aminopeptidase-like C-terminal" evidence="7">
    <location>
        <begin position="759"/>
        <end position="816"/>
    </location>
</feature>
<feature type="region of interest" description="Disordered" evidence="4">
    <location>
        <begin position="68"/>
        <end position="96"/>
    </location>
</feature>
<dbReference type="Gene3D" id="3.40.50.1820">
    <property type="entry name" value="alpha/beta hydrolase"/>
    <property type="match status" value="1"/>
</dbReference>
<dbReference type="Pfam" id="PF08386">
    <property type="entry name" value="Abhydrolase_4"/>
    <property type="match status" value="1"/>
</dbReference>
<feature type="compositionally biased region" description="Polar residues" evidence="4">
    <location>
        <begin position="872"/>
        <end position="882"/>
    </location>
</feature>
<keyword evidence="2 5" id="KW-0732">Signal</keyword>
<dbReference type="InterPro" id="IPR013595">
    <property type="entry name" value="Pept_S33_TAP-like_C"/>
</dbReference>
<dbReference type="InterPro" id="IPR051601">
    <property type="entry name" value="Serine_prot/Carboxylest_S33"/>
</dbReference>
<keyword evidence="3 9" id="KW-0378">Hydrolase</keyword>
<dbReference type="PANTHER" id="PTHR43248">
    <property type="entry name" value="2-SUCCINYL-6-HYDROXY-2,4-CYCLOHEXADIENE-1-CARBOXYLATE SYNTHASE"/>
    <property type="match status" value="1"/>
</dbReference>
<comment type="caution">
    <text evidence="9">The sequence shown here is derived from an EMBL/GenBank/DDBJ whole genome shotgun (WGS) entry which is preliminary data.</text>
</comment>
<dbReference type="AlphaFoldDB" id="A0A261EV92"/>
<dbReference type="Proteomes" id="UP000216725">
    <property type="component" value="Unassembled WGS sequence"/>
</dbReference>
<dbReference type="RefSeq" id="WP_094661168.1">
    <property type="nucleotide sequence ID" value="NZ_MWWR01000013.1"/>
</dbReference>
<dbReference type="InterPro" id="IPR000073">
    <property type="entry name" value="AB_hydrolase_1"/>
</dbReference>
<dbReference type="OrthoDB" id="3252468at2"/>
<keyword evidence="10" id="KW-1185">Reference proteome</keyword>
<dbReference type="EMBL" id="MWWR01000013">
    <property type="protein sequence ID" value="OZG50790.1"/>
    <property type="molecule type" value="Genomic_DNA"/>
</dbReference>
<feature type="compositionally biased region" description="Polar residues" evidence="4">
    <location>
        <begin position="160"/>
        <end position="171"/>
    </location>
</feature>
<dbReference type="PANTHER" id="PTHR43248:SF29">
    <property type="entry name" value="TRIPEPTIDYL AMINOPEPTIDASE"/>
    <property type="match status" value="1"/>
</dbReference>
<feature type="chain" id="PRO_5038988939" evidence="5">
    <location>
        <begin position="28"/>
        <end position="1172"/>
    </location>
</feature>
<reference evidence="9 10" key="1">
    <citation type="journal article" date="2017" name="BMC Genomics">
        <title>Comparative genomic and phylogenomic analyses of the Bifidobacteriaceae family.</title>
        <authorList>
            <person name="Lugli G.A."/>
            <person name="Milani C."/>
            <person name="Turroni F."/>
            <person name="Duranti S."/>
            <person name="Mancabelli L."/>
            <person name="Mangifesta M."/>
            <person name="Ferrario C."/>
            <person name="Modesto M."/>
            <person name="Mattarelli P."/>
            <person name="Jiri K."/>
            <person name="van Sinderen D."/>
            <person name="Ventura M."/>
        </authorList>
    </citation>
    <scope>NUCLEOTIDE SEQUENCE [LARGE SCALE GENOMIC DNA]</scope>
    <source>
        <strain evidence="9 10">DSM 24742</strain>
    </source>
</reference>
<sequence length="1172" mass="121634">MTMRRILSIATCVVATMAMSLPLTATAYAEDAAAQSQLEEVSAQLLAATSAASTIPTTSTISAVASGGATTSASDASTDQDAAALASSDSPSATDDVAEGLAAANASHASMMLAASAQDAHNDSSDDALQIDAPSSDPALAESDQADAAVEQVASQAAQNETAGESSTTPDPTDFASLAADDPLRDLPQAAYDYSFVSNGTVTLTGPRPGGTATGSVPAGLESYYSQGIDWNLTTCAAFGLTTPYDTATRASRCAYVSVPLDYSDLDGRSVQIGVYMYPHDPSVECYGVLFVNPGGPGSSGMSIATHLPGMLSNAVGNATAWSHYDIVGFDPRGVGNSLPQIRCQSDAAQDAQREGGDGLTNEQYDAIDQYNAQQCYANTATSYEGITGDDFIPTVSTDTVARDMDVLRSALGCEKASYLGYSYGTRIGYYYAMQFPRSVHAMVLDGNMNVFEFESAWNSSLDKGRYSGYYTNLRSVTSTSAASAEGASDAAAGAASSPAAAGADDASAAGTDAVATSGPELQLTAPSYAGAENAQMASFEATFRQFLSWCLTSSNLTGGSACAVGDHVDGTPADAQIDAAEAAYQQIARQYWGGKDAGLSDGRALSFQDFTTATCEAMYSSTRWKAFNIGLRNAKNGNGSWMMYLADTYNERSSGIAHYDPATGAWGTRSGYANRNAALYVIQTQDGKQVSQGESSSAYTSAQRARRMKAYYAAAPFADPGADESGVARGLSTGIGMQFFFTSGGNLLSNPGYEMSTLPNVLVISTTYDPATPYVNGVVNARALRGTLLIVAAARHCEYGYNRAATGIANEYLAGPDAFQSKVDAGTFGSGTVYAGSSNVTTKDVFSNVITGSECQLVSFRHTESVATSYDSLTDGTSGNKRNVELGGTSADGKTDATAEGTYITVKRPDATADSAETDRVTGGSAVRVFLNDIDVDCTAANAGCTYRAYLYSASGGASGASDGAGAAGGAGAGAAVQLGEAVAATSGGGGYYLDLTIPADAALGAAKIAVYRENDWLYGWQAITIVDATTGGDADAGKTMYRLYNPNTGEHFYTADLTERANLAAVGWRDEGRAWVAPVSGDAVYRLYNPVAGGHHYTMSRHEADTLVSQGWRKEGVGWYSAPASTGTAVWRVYNPNGGAHHYTTDAAERSELIRIGWNDEGVAWYALAS</sequence>
<dbReference type="InterPro" id="IPR029058">
    <property type="entry name" value="AB_hydrolase_fold"/>
</dbReference>
<feature type="compositionally biased region" description="Low complexity" evidence="4">
    <location>
        <begin position="146"/>
        <end position="159"/>
    </location>
</feature>
<evidence type="ECO:0000313" key="10">
    <source>
        <dbReference type="Proteomes" id="UP000216725"/>
    </source>
</evidence>
<evidence type="ECO:0000256" key="3">
    <source>
        <dbReference type="ARBA" id="ARBA00022801"/>
    </source>
</evidence>
<evidence type="ECO:0000256" key="5">
    <source>
        <dbReference type="SAM" id="SignalP"/>
    </source>
</evidence>
<organism evidence="9 10">
    <name type="scientific">Pseudoscardovia radai</name>
    <dbReference type="NCBI Taxonomy" id="987066"/>
    <lineage>
        <taxon>Bacteria</taxon>
        <taxon>Bacillati</taxon>
        <taxon>Actinomycetota</taxon>
        <taxon>Actinomycetes</taxon>
        <taxon>Bifidobacteriales</taxon>
        <taxon>Bifidobacteriaceae</taxon>
        <taxon>Pseudoscardovia</taxon>
    </lineage>
</organism>
<evidence type="ECO:0000259" key="7">
    <source>
        <dbReference type="Pfam" id="PF08386"/>
    </source>
</evidence>
<name>A0A261EV92_9BIFI</name>